<keyword evidence="2" id="KW-1185">Reference proteome</keyword>
<dbReference type="HOGENOM" id="CLU_044146_1_4_9"/>
<dbReference type="GeneID" id="86820782"/>
<dbReference type="SUPFAM" id="SSF56784">
    <property type="entry name" value="HAD-like"/>
    <property type="match status" value="1"/>
</dbReference>
<evidence type="ECO:0008006" key="3">
    <source>
        <dbReference type="Google" id="ProtNLM"/>
    </source>
</evidence>
<evidence type="ECO:0000313" key="1">
    <source>
        <dbReference type="EMBL" id="EEG48756.1"/>
    </source>
</evidence>
<sequence length="276" mass="31746">METLYVSDLDGTLLNKKKEITPKTAEILNRCIREGMKFSVATARMPYGCDYRLQDLAMTTPGILTNGVFLYDFNQQRYLDVQAMEPEVVKNALKIFRRFGISCFLYLYKKEQLSLYYEDQKMESQVQYYSERALESCSEVKRVDDLFEILQEGKVVYLAVTDCQETLSPVLEELGQVSGLRYAYYLNIYNGLYCLEVFSDQASKKEALLKLKEMTGCDQVVVFGDNLNDLPMIEIADRSYAPANALEEIKGRVTGVLDDCDHDGVAKFLEREWKNK</sequence>
<dbReference type="GO" id="GO:0000287">
    <property type="term" value="F:magnesium ion binding"/>
    <property type="evidence" value="ECO:0007669"/>
    <property type="project" value="TreeGrafter"/>
</dbReference>
<name>C0CNB4_BLAHS</name>
<dbReference type="PANTHER" id="PTHR10000:SF8">
    <property type="entry name" value="HAD SUPERFAMILY HYDROLASE-LIKE, TYPE 3"/>
    <property type="match status" value="1"/>
</dbReference>
<protein>
    <recommendedName>
        <fullName evidence="3">Pyridoxal phosphate (PLP) phosphatase</fullName>
    </recommendedName>
</protein>
<dbReference type="PANTHER" id="PTHR10000">
    <property type="entry name" value="PHOSPHOSERINE PHOSPHATASE"/>
    <property type="match status" value="1"/>
</dbReference>
<accession>C0CNB4</accession>
<dbReference type="AlphaFoldDB" id="C0CNB4"/>
<dbReference type="PROSITE" id="PS01229">
    <property type="entry name" value="COF_2"/>
    <property type="match status" value="1"/>
</dbReference>
<dbReference type="InterPro" id="IPR006379">
    <property type="entry name" value="HAD-SF_hydro_IIB"/>
</dbReference>
<gene>
    <name evidence="1" type="ORF">RUMHYD_02352</name>
</gene>
<dbReference type="RefSeq" id="WP_005949636.1">
    <property type="nucleotide sequence ID" value="NZ_CP136423.1"/>
</dbReference>
<dbReference type="InterPro" id="IPR036412">
    <property type="entry name" value="HAD-like_sf"/>
</dbReference>
<dbReference type="InterPro" id="IPR023214">
    <property type="entry name" value="HAD_sf"/>
</dbReference>
<dbReference type="EMBL" id="ACBZ01000125">
    <property type="protein sequence ID" value="EEG48756.1"/>
    <property type="molecule type" value="Genomic_DNA"/>
</dbReference>
<dbReference type="eggNOG" id="COG0561">
    <property type="taxonomic scope" value="Bacteria"/>
</dbReference>
<reference evidence="1 2" key="1">
    <citation type="submission" date="2009-01" db="EMBL/GenBank/DDBJ databases">
        <authorList>
            <person name="Fulton L."/>
            <person name="Clifton S."/>
            <person name="Fulton B."/>
            <person name="Xu J."/>
            <person name="Minx P."/>
            <person name="Pepin K.H."/>
            <person name="Johnson M."/>
            <person name="Bhonagiri V."/>
            <person name="Nash W.E."/>
            <person name="Mardis E.R."/>
            <person name="Wilson R.K."/>
        </authorList>
    </citation>
    <scope>NUCLEOTIDE SEQUENCE [LARGE SCALE GENOMIC DNA]</scope>
    <source>
        <strain evidence="2">DSM 10507 / JCM 14656 / S5a33</strain>
    </source>
</reference>
<dbReference type="Gene3D" id="3.30.1240.10">
    <property type="match status" value="1"/>
</dbReference>
<dbReference type="GO" id="GO:0005829">
    <property type="term" value="C:cytosol"/>
    <property type="evidence" value="ECO:0007669"/>
    <property type="project" value="TreeGrafter"/>
</dbReference>
<dbReference type="PATRIC" id="fig|476272.21.peg.1787"/>
<reference evidence="1 2" key="2">
    <citation type="submission" date="2009-02" db="EMBL/GenBank/DDBJ databases">
        <title>Draft genome sequence of Blautia hydrogenotrophica DSM 10507 (Ruminococcus hydrogenotrophicus DSM 10507).</title>
        <authorList>
            <person name="Sudarsanam P."/>
            <person name="Ley R."/>
            <person name="Guruge J."/>
            <person name="Turnbaugh P.J."/>
            <person name="Mahowald M."/>
            <person name="Liep D."/>
            <person name="Gordon J."/>
        </authorList>
    </citation>
    <scope>NUCLEOTIDE SEQUENCE [LARGE SCALE GENOMIC DNA]</scope>
    <source>
        <strain evidence="2">DSM 10507 / JCM 14656 / S5a33</strain>
    </source>
</reference>
<dbReference type="Gene3D" id="3.40.50.1000">
    <property type="entry name" value="HAD superfamily/HAD-like"/>
    <property type="match status" value="1"/>
</dbReference>
<dbReference type="NCBIfam" id="TIGR01484">
    <property type="entry name" value="HAD-SF-IIB"/>
    <property type="match status" value="1"/>
</dbReference>
<dbReference type="Pfam" id="PF08282">
    <property type="entry name" value="Hydrolase_3"/>
    <property type="match status" value="1"/>
</dbReference>
<dbReference type="Proteomes" id="UP000003100">
    <property type="component" value="Unassembled WGS sequence"/>
</dbReference>
<evidence type="ECO:0000313" key="2">
    <source>
        <dbReference type="Proteomes" id="UP000003100"/>
    </source>
</evidence>
<dbReference type="GO" id="GO:0016791">
    <property type="term" value="F:phosphatase activity"/>
    <property type="evidence" value="ECO:0007669"/>
    <property type="project" value="TreeGrafter"/>
</dbReference>
<organism evidence="1 2">
    <name type="scientific">Blautia hydrogenotrophica (strain DSM 10507 / JCM 14656 / S5a33)</name>
    <name type="common">Ruminococcus hydrogenotrophicus</name>
    <dbReference type="NCBI Taxonomy" id="476272"/>
    <lineage>
        <taxon>Bacteria</taxon>
        <taxon>Bacillati</taxon>
        <taxon>Bacillota</taxon>
        <taxon>Clostridia</taxon>
        <taxon>Lachnospirales</taxon>
        <taxon>Lachnospiraceae</taxon>
        <taxon>Blautia</taxon>
    </lineage>
</organism>
<proteinExistence type="predicted"/>
<comment type="caution">
    <text evidence="1">The sequence shown here is derived from an EMBL/GenBank/DDBJ whole genome shotgun (WGS) entry which is preliminary data.</text>
</comment>